<proteinExistence type="predicted"/>
<comment type="caution">
    <text evidence="1">The sequence shown here is derived from an EMBL/GenBank/DDBJ whole genome shotgun (WGS) entry which is preliminary data.</text>
</comment>
<evidence type="ECO:0000313" key="2">
    <source>
        <dbReference type="Proteomes" id="UP001172386"/>
    </source>
</evidence>
<keyword evidence="2" id="KW-1185">Reference proteome</keyword>
<organism evidence="1 2">
    <name type="scientific">Neophaeococcomyces mojaviensis</name>
    <dbReference type="NCBI Taxonomy" id="3383035"/>
    <lineage>
        <taxon>Eukaryota</taxon>
        <taxon>Fungi</taxon>
        <taxon>Dikarya</taxon>
        <taxon>Ascomycota</taxon>
        <taxon>Pezizomycotina</taxon>
        <taxon>Eurotiomycetes</taxon>
        <taxon>Chaetothyriomycetidae</taxon>
        <taxon>Chaetothyriales</taxon>
        <taxon>Chaetothyriales incertae sedis</taxon>
        <taxon>Neophaeococcomyces</taxon>
    </lineage>
</organism>
<sequence>MGLGAVFEPLVVVTLLFGGAWVNRATDYTFSGRSSRWQHSFFDSKEAEIVDDVYNEGAIKPLSSTNRSLSPSLLPSQEQRWRKRELHLLGYNKTVETPNTAVFRNRLLSRVLHKFPFLVEAWYWALIYWVYQLGRAFSALTIVEGTVNVARKHALQVIEVEKKLHIFWELPIQHFFMQYPTLMRCINWEYSFIHIPGTILFLVWLYYYTITSNRLIQHRSGQVEGVLQGSPSGPWLYEARRRTMAVCNLFAFVVFTLWPCMPPRLLSDKDAPAPLGEVARSFGFVDTVHGENGAVSVWTANKS</sequence>
<reference evidence="1" key="1">
    <citation type="submission" date="2022-10" db="EMBL/GenBank/DDBJ databases">
        <title>Culturing micro-colonial fungi from biological soil crusts in the Mojave desert and describing Neophaeococcomyces mojavensis, and introducing the new genera and species Taxawa tesnikishii.</title>
        <authorList>
            <person name="Kurbessoian T."/>
            <person name="Stajich J.E."/>
        </authorList>
    </citation>
    <scope>NUCLEOTIDE SEQUENCE</scope>
    <source>
        <strain evidence="1">JES_112</strain>
    </source>
</reference>
<name>A0ACC3A6T9_9EURO</name>
<evidence type="ECO:0000313" key="1">
    <source>
        <dbReference type="EMBL" id="KAJ9656328.1"/>
    </source>
</evidence>
<gene>
    <name evidence="1" type="ORF">H2198_005011</name>
</gene>
<protein>
    <submittedName>
        <fullName evidence="1">Uncharacterized protein</fullName>
    </submittedName>
</protein>
<dbReference type="EMBL" id="JAPDRQ010000079">
    <property type="protein sequence ID" value="KAJ9656328.1"/>
    <property type="molecule type" value="Genomic_DNA"/>
</dbReference>
<dbReference type="Proteomes" id="UP001172386">
    <property type="component" value="Unassembled WGS sequence"/>
</dbReference>
<accession>A0ACC3A6T9</accession>